<dbReference type="STRING" id="240015.ACP_1580"/>
<reference evidence="2 3" key="1">
    <citation type="journal article" date="2009" name="Appl. Environ. Microbiol.">
        <title>Three genomes from the phylum Acidobacteria provide insight into the lifestyles of these microorganisms in soils.</title>
        <authorList>
            <person name="Ward N.L."/>
            <person name="Challacombe J.F."/>
            <person name="Janssen P.H."/>
            <person name="Henrissat B."/>
            <person name="Coutinho P.M."/>
            <person name="Wu M."/>
            <person name="Xie G."/>
            <person name="Haft D.H."/>
            <person name="Sait M."/>
            <person name="Badger J."/>
            <person name="Barabote R.D."/>
            <person name="Bradley B."/>
            <person name="Brettin T.S."/>
            <person name="Brinkac L.M."/>
            <person name="Bruce D."/>
            <person name="Creasy T."/>
            <person name="Daugherty S.C."/>
            <person name="Davidsen T.M."/>
            <person name="DeBoy R.T."/>
            <person name="Detter J.C."/>
            <person name="Dodson R.J."/>
            <person name="Durkin A.S."/>
            <person name="Ganapathy A."/>
            <person name="Gwinn-Giglio M."/>
            <person name="Han C.S."/>
            <person name="Khouri H."/>
            <person name="Kiss H."/>
            <person name="Kothari S.P."/>
            <person name="Madupu R."/>
            <person name="Nelson K.E."/>
            <person name="Nelson W.C."/>
            <person name="Paulsen I."/>
            <person name="Penn K."/>
            <person name="Ren Q."/>
            <person name="Rosovitz M.J."/>
            <person name="Selengut J.D."/>
            <person name="Shrivastava S."/>
            <person name="Sullivan S.A."/>
            <person name="Tapia R."/>
            <person name="Thompson L.S."/>
            <person name="Watkins K.L."/>
            <person name="Yang Q."/>
            <person name="Yu C."/>
            <person name="Zafar N."/>
            <person name="Zhou L."/>
            <person name="Kuske C.R."/>
        </authorList>
    </citation>
    <scope>NUCLEOTIDE SEQUENCE [LARGE SCALE GENOMIC DNA]</scope>
    <source>
        <strain evidence="3">ATCC 51196 / DSM 11244 / BCRC 80197 / JCM 7670 / NBRC 15755 / NCIMB 13165 / 161</strain>
    </source>
</reference>
<dbReference type="InterPro" id="IPR051200">
    <property type="entry name" value="Host-pathogen_enzymatic-act"/>
</dbReference>
<dbReference type="Proteomes" id="UP000002207">
    <property type="component" value="Chromosome"/>
</dbReference>
<organism evidence="2 3">
    <name type="scientific">Acidobacterium capsulatum (strain ATCC 51196 / DSM 11244 / BCRC 80197 / JCM 7670 / NBRC 15755 / NCIMB 13165 / 161)</name>
    <dbReference type="NCBI Taxonomy" id="240015"/>
    <lineage>
        <taxon>Bacteria</taxon>
        <taxon>Pseudomonadati</taxon>
        <taxon>Acidobacteriota</taxon>
        <taxon>Terriglobia</taxon>
        <taxon>Terriglobales</taxon>
        <taxon>Acidobacteriaceae</taxon>
        <taxon>Acidobacterium</taxon>
    </lineage>
</organism>
<evidence type="ECO:0000256" key="1">
    <source>
        <dbReference type="SAM" id="SignalP"/>
    </source>
</evidence>
<sequence length="344" mass="37352">MKKLAGLLTAACLSATLAAAAVAQTQTQTQKPLHLVKKFAMPSGIAGHFDHVSIDPSGHRLYAAAESAHQVLVFDLDSGKYLRSIGNIVKPHAILIRPGVERLYITDGGRGQVRIYNRQSYKFLQAIPLKLDSDSIAYDAPSHNLYVVNGGGDAHQTFSMISVIDTGADKKLGDIRIDGDTVEAMAIDPTSNRLYANDPARNLVVVINRATRKIEATWPVTMGQKNVAIALDAAHHRLFVACRDGHLVVFNTQTGQQIQSLPIGKGVDDASFNPQTGRIYVQCGEPGATWVYREESPDHYTMLGEVQEGYKAKNSALVPAMHRYFVLVPPATGGVGHIDEFATR</sequence>
<dbReference type="KEGG" id="aca:ACP_1580"/>
<protein>
    <submittedName>
        <fullName evidence="2">Uncharacterized protein</fullName>
    </submittedName>
</protein>
<dbReference type="PANTHER" id="PTHR47197">
    <property type="entry name" value="PROTEIN NIRF"/>
    <property type="match status" value="1"/>
</dbReference>
<feature type="signal peptide" evidence="1">
    <location>
        <begin position="1"/>
        <end position="23"/>
    </location>
</feature>
<dbReference type="SUPFAM" id="SSF50969">
    <property type="entry name" value="YVTN repeat-like/Quinoprotein amine dehydrogenase"/>
    <property type="match status" value="1"/>
</dbReference>
<dbReference type="InterPro" id="IPR015943">
    <property type="entry name" value="WD40/YVTN_repeat-like_dom_sf"/>
</dbReference>
<keyword evidence="3" id="KW-1185">Reference proteome</keyword>
<accession>C1F6S2</accession>
<evidence type="ECO:0000313" key="3">
    <source>
        <dbReference type="Proteomes" id="UP000002207"/>
    </source>
</evidence>
<proteinExistence type="predicted"/>
<dbReference type="AlphaFoldDB" id="C1F6S2"/>
<dbReference type="RefSeq" id="WP_015896706.1">
    <property type="nucleotide sequence ID" value="NC_012483.1"/>
</dbReference>
<evidence type="ECO:0000313" key="2">
    <source>
        <dbReference type="EMBL" id="ACO32760.1"/>
    </source>
</evidence>
<dbReference type="OrthoDB" id="7510834at2"/>
<dbReference type="InterPro" id="IPR011044">
    <property type="entry name" value="Quino_amine_DH_bsu"/>
</dbReference>
<dbReference type="PANTHER" id="PTHR47197:SF3">
    <property type="entry name" value="DIHYDRO-HEME D1 DEHYDROGENASE"/>
    <property type="match status" value="1"/>
</dbReference>
<dbReference type="InParanoid" id="C1F6S2"/>
<dbReference type="Gene3D" id="2.130.10.10">
    <property type="entry name" value="YVTN repeat-like/Quinoprotein amine dehydrogenase"/>
    <property type="match status" value="2"/>
</dbReference>
<feature type="chain" id="PRO_5002907188" evidence="1">
    <location>
        <begin position="24"/>
        <end position="344"/>
    </location>
</feature>
<dbReference type="EMBL" id="CP001472">
    <property type="protein sequence ID" value="ACO32760.1"/>
    <property type="molecule type" value="Genomic_DNA"/>
</dbReference>
<dbReference type="HOGENOM" id="CLU_043515_1_0_0"/>
<gene>
    <name evidence="2" type="ordered locus">ACP_1580</name>
</gene>
<dbReference type="eggNOG" id="COG3391">
    <property type="taxonomic scope" value="Bacteria"/>
</dbReference>
<name>C1F6S2_ACIC5</name>
<keyword evidence="1" id="KW-0732">Signal</keyword>